<name>A0A0K0EN43_STRER</name>
<protein>
    <submittedName>
        <fullName evidence="2">VWA domain-containing protein</fullName>
    </submittedName>
    <submittedName>
        <fullName evidence="3">VWFA domain-containing protein</fullName>
    </submittedName>
</protein>
<reference evidence="2" key="1">
    <citation type="submission" date="2015-08" db="UniProtKB">
        <authorList>
            <consortium name="WormBaseParasite"/>
        </authorList>
    </citation>
    <scope>IDENTIFICATION</scope>
</reference>
<keyword evidence="1" id="KW-1185">Reference proteome</keyword>
<dbReference type="WBParaSite" id="TCONS_00013000.p1">
    <property type="protein sequence ID" value="TCONS_00013000.p1"/>
    <property type="gene ID" value="XLOC_008785"/>
</dbReference>
<accession>A0A0K0EN43</accession>
<dbReference type="Proteomes" id="UP000035681">
    <property type="component" value="Unplaced"/>
</dbReference>
<dbReference type="AlphaFoldDB" id="A0A0K0EN43"/>
<evidence type="ECO:0000313" key="3">
    <source>
        <dbReference type="WBParaSite" id="TCONS_00013000.p1"/>
    </source>
</evidence>
<dbReference type="WBParaSite" id="SSTP_0001087900.1">
    <property type="protein sequence ID" value="SSTP_0001087900.1"/>
    <property type="gene ID" value="SSTP_0001087900"/>
</dbReference>
<proteinExistence type="predicted"/>
<sequence>MFFFDNSLYGKNSLQKQIKIVNQFVLNSPNSNDNISTVLLSQGETSYNKSFYPILTDDFGEFYITLSSIANQTPSQGNISYFFLTSEVASKSRLNENNIYTKNPIIVYFIDSYINQIENTRMIINMMENFFTTKIRVVSIIFDTMKTSAATFFTKNSDFVHLSVDSRETVQWLFSQYQKISK</sequence>
<evidence type="ECO:0000313" key="1">
    <source>
        <dbReference type="Proteomes" id="UP000035681"/>
    </source>
</evidence>
<evidence type="ECO:0000313" key="2">
    <source>
        <dbReference type="WBParaSite" id="SSTP_0001087900.1"/>
    </source>
</evidence>
<organism evidence="2">
    <name type="scientific">Strongyloides stercoralis</name>
    <name type="common">Threadworm</name>
    <dbReference type="NCBI Taxonomy" id="6248"/>
    <lineage>
        <taxon>Eukaryota</taxon>
        <taxon>Metazoa</taxon>
        <taxon>Ecdysozoa</taxon>
        <taxon>Nematoda</taxon>
        <taxon>Chromadorea</taxon>
        <taxon>Rhabditida</taxon>
        <taxon>Tylenchina</taxon>
        <taxon>Panagrolaimomorpha</taxon>
        <taxon>Strongyloidoidea</taxon>
        <taxon>Strongyloididae</taxon>
        <taxon>Strongyloides</taxon>
    </lineage>
</organism>